<keyword evidence="3" id="KW-0378">Hydrolase</keyword>
<dbReference type="EMBL" id="PJKA01000013">
    <property type="protein sequence ID" value="PNC16909.1"/>
    <property type="molecule type" value="Genomic_DNA"/>
</dbReference>
<dbReference type="InterPro" id="IPR050463">
    <property type="entry name" value="Gfo/Idh/MocA_oxidrdct_glycsds"/>
</dbReference>
<comment type="similarity">
    <text evidence="2">Belongs to the Gfo/Idh/MocA family. Glycosyl hydrolase 109 subfamily.</text>
</comment>
<dbReference type="Gene3D" id="3.40.50.720">
    <property type="entry name" value="NAD(P)-binding Rossmann-like Domain"/>
    <property type="match status" value="1"/>
</dbReference>
<proteinExistence type="inferred from homology"/>
<dbReference type="PANTHER" id="PTHR43818">
    <property type="entry name" value="BCDNA.GH03377"/>
    <property type="match status" value="1"/>
</dbReference>
<dbReference type="Proteomes" id="UP000236000">
    <property type="component" value="Unassembled WGS sequence"/>
</dbReference>
<dbReference type="InterPro" id="IPR019546">
    <property type="entry name" value="TAT_signal_bac_arc"/>
</dbReference>
<dbReference type="InterPro" id="IPR006311">
    <property type="entry name" value="TAT_signal"/>
</dbReference>
<evidence type="ECO:0000313" key="9">
    <source>
        <dbReference type="Proteomes" id="UP000236000"/>
    </source>
</evidence>
<reference evidence="8 9" key="1">
    <citation type="journal article" date="2017" name="BMC Genomics">
        <title>Genome sequencing of 39 Akkermansia muciniphila isolates reveals its population structure, genomic and functional diverisity, and global distribution in mammalian gut microbiotas.</title>
        <authorList>
            <person name="Guo X."/>
            <person name="Li S."/>
            <person name="Zhang J."/>
            <person name="Wu F."/>
            <person name="Li X."/>
            <person name="Wu D."/>
            <person name="Zhang M."/>
            <person name="Ou Z."/>
            <person name="Jie Z."/>
            <person name="Yan Q."/>
            <person name="Li P."/>
            <person name="Yi J."/>
            <person name="Peng Y."/>
        </authorList>
    </citation>
    <scope>NUCLEOTIDE SEQUENCE [LARGE SCALE GENOMIC DNA]</scope>
    <source>
        <strain evidence="8 9">GP24</strain>
    </source>
</reference>
<gene>
    <name evidence="8" type="ORF">CXU22_09645</name>
</gene>
<dbReference type="InterPro" id="IPR000683">
    <property type="entry name" value="Gfo/Idh/MocA-like_OxRdtase_N"/>
</dbReference>
<feature type="domain" description="Glycosyl hydrolase 109 C-terminal" evidence="7">
    <location>
        <begin position="205"/>
        <end position="372"/>
    </location>
</feature>
<dbReference type="GO" id="GO:0000166">
    <property type="term" value="F:nucleotide binding"/>
    <property type="evidence" value="ECO:0007669"/>
    <property type="project" value="InterPro"/>
</dbReference>
<dbReference type="NCBIfam" id="TIGR01409">
    <property type="entry name" value="TAT_signal_seq"/>
    <property type="match status" value="1"/>
</dbReference>
<keyword evidence="5" id="KW-0326">Glycosidase</keyword>
<evidence type="ECO:0000259" key="6">
    <source>
        <dbReference type="Pfam" id="PF01408"/>
    </source>
</evidence>
<dbReference type="PANTHER" id="PTHR43818:SF1">
    <property type="entry name" value="GLYCOSYL HYDROLASE FAMILY 109 PROTEIN"/>
    <property type="match status" value="1"/>
</dbReference>
<comment type="caution">
    <text evidence="8">The sequence shown here is derived from an EMBL/GenBank/DDBJ whole genome shotgun (WGS) entry which is preliminary data.</text>
</comment>
<evidence type="ECO:0000256" key="4">
    <source>
        <dbReference type="ARBA" id="ARBA00023027"/>
    </source>
</evidence>
<feature type="domain" description="Gfo/Idh/MocA-like oxidoreductase N-terminal" evidence="6">
    <location>
        <begin position="68"/>
        <end position="194"/>
    </location>
</feature>
<dbReference type="Pfam" id="PF01408">
    <property type="entry name" value="GFO_IDH_MocA"/>
    <property type="match status" value="1"/>
</dbReference>
<protein>
    <submittedName>
        <fullName evidence="8">Alpha-N-acetylgalactosaminidase</fullName>
    </submittedName>
</protein>
<accession>A0A2N8HAL8</accession>
<dbReference type="OrthoDB" id="9771072at2"/>
<evidence type="ECO:0000256" key="2">
    <source>
        <dbReference type="ARBA" id="ARBA00009329"/>
    </source>
</evidence>
<sequence length="473" mass="51556">MSIFSSRRQFLKSLGLAAGAAAAGNVLPGQALEIPSGDGLWHSGAKASPRPSGSMYMGGFKAPKLGRIRLAFIGVGGRGFSHLAQMCVMDGVEIVGVCDLKEDLTKRGVDRVLTKMGKTPLGYSGGDTAYLTMLKELNPDAVIISTDWSTHAKIACDSMKHGAHAFVEVPLAVSMEELWNLVDTSEATRKHCMMMENVNYGRDELMFLNMVRQGVIGELLHGEAAYIHCLVTQLGDTRGEGAWRPEYHTRINANLYPTHGLGPVAQYMGLARGEDHFSRVAAFASPALGRNAYAKKHLPADHRWNRTPFICGDMNTAIVKTQLGRTIVVQLDETSPRPYSRANLIQGTEGTLAGFPTRVAGEKLGNGNYHEWIEGREKLAAIYEKYDHPLWKRIGDLAQKMGGHGGMDFVMLSRIVECLQNGEPMDQNVYEGAAWSSLLPLTAHSIAQGGMPVEFPDFTRGDWKTTAPLAVIS</sequence>
<evidence type="ECO:0000259" key="7">
    <source>
        <dbReference type="Pfam" id="PF21252"/>
    </source>
</evidence>
<name>A0A2N8HAL8_9BACT</name>
<dbReference type="PROSITE" id="PS51318">
    <property type="entry name" value="TAT"/>
    <property type="match status" value="1"/>
</dbReference>
<evidence type="ECO:0000313" key="8">
    <source>
        <dbReference type="EMBL" id="PNC16909.1"/>
    </source>
</evidence>
<evidence type="ECO:0000256" key="1">
    <source>
        <dbReference type="ARBA" id="ARBA00001911"/>
    </source>
</evidence>
<keyword evidence="4" id="KW-0520">NAD</keyword>
<comment type="cofactor">
    <cofactor evidence="1">
        <name>NAD(+)</name>
        <dbReference type="ChEBI" id="CHEBI:57540"/>
    </cofactor>
</comment>
<dbReference type="InterPro" id="IPR036291">
    <property type="entry name" value="NAD(P)-bd_dom_sf"/>
</dbReference>
<dbReference type="RefSeq" id="WP_102714957.1">
    <property type="nucleotide sequence ID" value="NZ_PJKA01000013.1"/>
</dbReference>
<dbReference type="Pfam" id="PF21252">
    <property type="entry name" value="Glyco_hydro_109_C"/>
    <property type="match status" value="1"/>
</dbReference>
<dbReference type="AlphaFoldDB" id="A0A2N8HAL8"/>
<organism evidence="8 9">
    <name type="scientific">Akkermansia muciniphila</name>
    <dbReference type="NCBI Taxonomy" id="239935"/>
    <lineage>
        <taxon>Bacteria</taxon>
        <taxon>Pseudomonadati</taxon>
        <taxon>Verrucomicrobiota</taxon>
        <taxon>Verrucomicrobiia</taxon>
        <taxon>Verrucomicrobiales</taxon>
        <taxon>Akkermansiaceae</taxon>
        <taxon>Akkermansia</taxon>
    </lineage>
</organism>
<dbReference type="Gene3D" id="3.30.360.10">
    <property type="entry name" value="Dihydrodipicolinate Reductase, domain 2"/>
    <property type="match status" value="1"/>
</dbReference>
<evidence type="ECO:0000256" key="5">
    <source>
        <dbReference type="ARBA" id="ARBA00023295"/>
    </source>
</evidence>
<evidence type="ECO:0000256" key="3">
    <source>
        <dbReference type="ARBA" id="ARBA00022801"/>
    </source>
</evidence>
<dbReference type="InterPro" id="IPR049303">
    <property type="entry name" value="Glyco_hydro_109_C"/>
</dbReference>
<dbReference type="SUPFAM" id="SSF51735">
    <property type="entry name" value="NAD(P)-binding Rossmann-fold domains"/>
    <property type="match status" value="1"/>
</dbReference>
<dbReference type="GO" id="GO:0016798">
    <property type="term" value="F:hydrolase activity, acting on glycosyl bonds"/>
    <property type="evidence" value="ECO:0007669"/>
    <property type="project" value="UniProtKB-KW"/>
</dbReference>